<evidence type="ECO:0008006" key="3">
    <source>
        <dbReference type="Google" id="ProtNLM"/>
    </source>
</evidence>
<keyword evidence="2" id="KW-1185">Reference proteome</keyword>
<dbReference type="Proteomes" id="UP001240447">
    <property type="component" value="Unassembled WGS sequence"/>
</dbReference>
<dbReference type="EMBL" id="JAUSQM010000001">
    <property type="protein sequence ID" value="MDP9820417.1"/>
    <property type="molecule type" value="Genomic_DNA"/>
</dbReference>
<accession>A0ABT9NJ21</accession>
<evidence type="ECO:0000313" key="1">
    <source>
        <dbReference type="EMBL" id="MDP9820417.1"/>
    </source>
</evidence>
<sequence>MNGPENYRAAEGLLHLVEQEPEGSRLTPEYLAAAQVHATLALAAATIEQIAAHGPADLGRDWNDLIWPSSGGGQ</sequence>
<protein>
    <recommendedName>
        <fullName evidence="3">DUF4089 domain-containing protein</fullName>
    </recommendedName>
</protein>
<organism evidence="1 2">
    <name type="scientific">Nocardioides massiliensis</name>
    <dbReference type="NCBI Taxonomy" id="1325935"/>
    <lineage>
        <taxon>Bacteria</taxon>
        <taxon>Bacillati</taxon>
        <taxon>Actinomycetota</taxon>
        <taxon>Actinomycetes</taxon>
        <taxon>Propionibacteriales</taxon>
        <taxon>Nocardioidaceae</taxon>
        <taxon>Nocardioides</taxon>
    </lineage>
</organism>
<evidence type="ECO:0000313" key="2">
    <source>
        <dbReference type="Proteomes" id="UP001240447"/>
    </source>
</evidence>
<gene>
    <name evidence="1" type="ORF">J2S59_000226</name>
</gene>
<dbReference type="RefSeq" id="WP_181641961.1">
    <property type="nucleotide sequence ID" value="NZ_CCXJ01000310.1"/>
</dbReference>
<reference evidence="1 2" key="1">
    <citation type="submission" date="2023-07" db="EMBL/GenBank/DDBJ databases">
        <title>Sequencing the genomes of 1000 actinobacteria strains.</title>
        <authorList>
            <person name="Klenk H.-P."/>
        </authorList>
    </citation>
    <scope>NUCLEOTIDE SEQUENCE [LARGE SCALE GENOMIC DNA]</scope>
    <source>
        <strain evidence="1 2">GD13</strain>
    </source>
</reference>
<comment type="caution">
    <text evidence="1">The sequence shown here is derived from an EMBL/GenBank/DDBJ whole genome shotgun (WGS) entry which is preliminary data.</text>
</comment>
<proteinExistence type="predicted"/>
<name>A0ABT9NJ21_9ACTN</name>